<comment type="caution">
    <text evidence="6">The sequence shown here is derived from an EMBL/GenBank/DDBJ whole genome shotgun (WGS) entry which is preliminary data.</text>
</comment>
<keyword evidence="2" id="KW-0479">Metal-binding</keyword>
<dbReference type="PANTHER" id="PTHR26392">
    <property type="entry name" value="MITOGEN-ACTIVATED PROTEIN KINASE KINASE KINASE 7-RELATED"/>
    <property type="match status" value="1"/>
</dbReference>
<name>A0A2B4RWQ8_STYPI</name>
<evidence type="ECO:0000259" key="4">
    <source>
        <dbReference type="Pfam" id="PF07714"/>
    </source>
</evidence>
<evidence type="ECO:0008006" key="8">
    <source>
        <dbReference type="Google" id="ProtNLM"/>
    </source>
</evidence>
<dbReference type="EMBL" id="LSMT01000253">
    <property type="protein sequence ID" value="PFX22051.1"/>
    <property type="molecule type" value="Genomic_DNA"/>
</dbReference>
<dbReference type="Gene3D" id="1.10.510.10">
    <property type="entry name" value="Transferase(Phosphotransferase) domain 1"/>
    <property type="match status" value="1"/>
</dbReference>
<evidence type="ECO:0000313" key="6">
    <source>
        <dbReference type="EMBL" id="PFX22051.1"/>
    </source>
</evidence>
<evidence type="ECO:0000256" key="1">
    <source>
        <dbReference type="ARBA" id="ARBA00001968"/>
    </source>
</evidence>
<gene>
    <name evidence="6" type="ORF">AWC38_SpisGene13438</name>
</gene>
<dbReference type="InterPro" id="IPR027806">
    <property type="entry name" value="HARBI1_dom"/>
</dbReference>
<sequence>MDDHPVEAGLTFTTTEKIAIGITSPIWVLLSLIALVFGAPAVGVMAVKSMLENRNKILKYEEDKCAFMKEAGMMKTKNGDEQTVALKIYAESLTAENVSDIVNKFELLKKLNHPNVVTFHGMSFMKDDGQTRIILIMEYCMGNLKDHILKNPEITPAKSKNADAKRDACDSGYPCKLYLMTPYLNPVTDKQQEFNSAHKRTREAIEQAFGWWKRRFHLLHSEIRMKPEKVSIIIGACDDQPNLVCFHGPEDDKVIRDHICNTFI</sequence>
<keyword evidence="3" id="KW-0472">Membrane</keyword>
<organism evidence="6 7">
    <name type="scientific">Stylophora pistillata</name>
    <name type="common">Smooth cauliflower coral</name>
    <dbReference type="NCBI Taxonomy" id="50429"/>
    <lineage>
        <taxon>Eukaryota</taxon>
        <taxon>Metazoa</taxon>
        <taxon>Cnidaria</taxon>
        <taxon>Anthozoa</taxon>
        <taxon>Hexacorallia</taxon>
        <taxon>Scleractinia</taxon>
        <taxon>Astrocoeniina</taxon>
        <taxon>Pocilloporidae</taxon>
        <taxon>Stylophora</taxon>
    </lineage>
</organism>
<dbReference type="PANTHER" id="PTHR26392:SF92">
    <property type="entry name" value="PROTEIN KINASE DOMAIN-CONTAINING PROTEIN"/>
    <property type="match status" value="1"/>
</dbReference>
<evidence type="ECO:0000259" key="5">
    <source>
        <dbReference type="Pfam" id="PF13359"/>
    </source>
</evidence>
<feature type="domain" description="DDE Tnp4" evidence="5">
    <location>
        <begin position="168"/>
        <end position="237"/>
    </location>
</feature>
<dbReference type="Proteomes" id="UP000225706">
    <property type="component" value="Unassembled WGS sequence"/>
</dbReference>
<dbReference type="OrthoDB" id="5986079at2759"/>
<dbReference type="SUPFAM" id="SSF56112">
    <property type="entry name" value="Protein kinase-like (PK-like)"/>
    <property type="match status" value="1"/>
</dbReference>
<dbReference type="GO" id="GO:0004672">
    <property type="term" value="F:protein kinase activity"/>
    <property type="evidence" value="ECO:0007669"/>
    <property type="project" value="InterPro"/>
</dbReference>
<evidence type="ECO:0000313" key="7">
    <source>
        <dbReference type="Proteomes" id="UP000225706"/>
    </source>
</evidence>
<accession>A0A2B4RWQ8</accession>
<dbReference type="Pfam" id="PF13359">
    <property type="entry name" value="DDE_Tnp_4"/>
    <property type="match status" value="1"/>
</dbReference>
<dbReference type="InterPro" id="IPR011009">
    <property type="entry name" value="Kinase-like_dom_sf"/>
</dbReference>
<protein>
    <recommendedName>
        <fullName evidence="8">Protein kinase domain-containing protein</fullName>
    </recommendedName>
</protein>
<evidence type="ECO:0000256" key="3">
    <source>
        <dbReference type="SAM" id="Phobius"/>
    </source>
</evidence>
<keyword evidence="7" id="KW-1185">Reference proteome</keyword>
<dbReference type="GO" id="GO:0046872">
    <property type="term" value="F:metal ion binding"/>
    <property type="evidence" value="ECO:0007669"/>
    <property type="project" value="UniProtKB-KW"/>
</dbReference>
<evidence type="ECO:0000256" key="2">
    <source>
        <dbReference type="ARBA" id="ARBA00022723"/>
    </source>
</evidence>
<dbReference type="STRING" id="50429.A0A2B4RWQ8"/>
<comment type="cofactor">
    <cofactor evidence="1">
        <name>a divalent metal cation</name>
        <dbReference type="ChEBI" id="CHEBI:60240"/>
    </cofactor>
</comment>
<reference evidence="7" key="1">
    <citation type="journal article" date="2017" name="bioRxiv">
        <title>Comparative analysis of the genomes of Stylophora pistillata and Acropora digitifera provides evidence for extensive differences between species of corals.</title>
        <authorList>
            <person name="Voolstra C.R."/>
            <person name="Li Y."/>
            <person name="Liew Y.J."/>
            <person name="Baumgarten S."/>
            <person name="Zoccola D."/>
            <person name="Flot J.-F."/>
            <person name="Tambutte S."/>
            <person name="Allemand D."/>
            <person name="Aranda M."/>
        </authorList>
    </citation>
    <scope>NUCLEOTIDE SEQUENCE [LARGE SCALE GENOMIC DNA]</scope>
</reference>
<keyword evidence="3" id="KW-1133">Transmembrane helix</keyword>
<dbReference type="InterPro" id="IPR001245">
    <property type="entry name" value="Ser-Thr/Tyr_kinase_cat_dom"/>
</dbReference>
<feature type="transmembrane region" description="Helical" evidence="3">
    <location>
        <begin position="26"/>
        <end position="47"/>
    </location>
</feature>
<proteinExistence type="predicted"/>
<feature type="domain" description="Serine-threonine/tyrosine-protein kinase catalytic" evidence="4">
    <location>
        <begin position="72"/>
        <end position="153"/>
    </location>
</feature>
<dbReference type="AlphaFoldDB" id="A0A2B4RWQ8"/>
<dbReference type="Pfam" id="PF07714">
    <property type="entry name" value="PK_Tyr_Ser-Thr"/>
    <property type="match status" value="1"/>
</dbReference>
<keyword evidence="3" id="KW-0812">Transmembrane</keyword>